<reference evidence="2" key="1">
    <citation type="submission" date="2018-01" db="EMBL/GenBank/DDBJ databases">
        <title>Complete genome analysis of Little Cherry Virus 2 (LChV-2) from sweet cherry in China.</title>
        <authorList>
            <person name="Zhu D."/>
            <person name="Wang J."/>
            <person name="Liu Q."/>
        </authorList>
    </citation>
    <scope>NUCLEOTIDE SEQUENCE</scope>
    <source>
        <strain evidence="2">LChV-2-TA</strain>
    </source>
</reference>
<organism evidence="2">
    <name type="scientific">Little cherry virus 2</name>
    <dbReference type="NCBI Taxonomy" id="154339"/>
    <lineage>
        <taxon>Viruses</taxon>
        <taxon>Riboviria</taxon>
        <taxon>Orthornavirae</taxon>
        <taxon>Kitrinoviricota</taxon>
        <taxon>Alsuviricetes</taxon>
        <taxon>Martellivirales</taxon>
        <taxon>Closteroviridae</taxon>
        <taxon>Ampelovirus</taxon>
        <taxon>Ampelovirus nanoavii</taxon>
    </lineage>
</organism>
<accession>A0A386R357</accession>
<name>A0A386R357_9CLOS</name>
<evidence type="ECO:0000313" key="2">
    <source>
        <dbReference type="EMBL" id="AYE57458.1"/>
    </source>
</evidence>
<feature type="compositionally biased region" description="Basic and acidic residues" evidence="1">
    <location>
        <begin position="9"/>
        <end position="23"/>
    </location>
</feature>
<protein>
    <submittedName>
        <fullName evidence="2">P18</fullName>
    </submittedName>
</protein>
<feature type="region of interest" description="Disordered" evidence="1">
    <location>
        <begin position="1"/>
        <end position="23"/>
    </location>
</feature>
<dbReference type="EMBL" id="MG881767">
    <property type="protein sequence ID" value="AYE57458.1"/>
    <property type="molecule type" value="Genomic_RNA"/>
</dbReference>
<evidence type="ECO:0000256" key="1">
    <source>
        <dbReference type="SAM" id="MobiDB-lite"/>
    </source>
</evidence>
<sequence>MKKLFKTKLTQDRKREAKEIRPEKDWRNKRGDLTHTEYWLGRYPNYLTMDEDEEEYGGNEDYKITAATEEENERDERYEKRENTNEIYRMIDGPQRKLEKTIVKILTDYGENHLRENQVMTMSKKIEFRSGGKRTEIQKFRLETNNREKV</sequence>
<proteinExistence type="predicted"/>